<dbReference type="AlphaFoldDB" id="A0A9P0YLJ0"/>
<name>A0A9P0YLJ0_CUSEU</name>
<evidence type="ECO:0000313" key="2">
    <source>
        <dbReference type="Proteomes" id="UP001152484"/>
    </source>
</evidence>
<accession>A0A9P0YLJ0</accession>
<evidence type="ECO:0000313" key="1">
    <source>
        <dbReference type="EMBL" id="CAH9067252.1"/>
    </source>
</evidence>
<dbReference type="Proteomes" id="UP001152484">
    <property type="component" value="Unassembled WGS sequence"/>
</dbReference>
<protein>
    <submittedName>
        <fullName evidence="1">Uncharacterized protein</fullName>
    </submittedName>
</protein>
<sequence>MLLHNLHGYFGLESLLICDEKVDIALGEARKELFEMYIEVNYQGRNELSEFSTESVFTALEADSGSTKQLIDALCRYFKSHHGICSEGNSGFLKNRFLVSEFQKESTILRLAVPLILCSTRESCFHFLYCGGMEQLGYACLRS</sequence>
<organism evidence="1 2">
    <name type="scientific">Cuscuta europaea</name>
    <name type="common">European dodder</name>
    <dbReference type="NCBI Taxonomy" id="41803"/>
    <lineage>
        <taxon>Eukaryota</taxon>
        <taxon>Viridiplantae</taxon>
        <taxon>Streptophyta</taxon>
        <taxon>Embryophyta</taxon>
        <taxon>Tracheophyta</taxon>
        <taxon>Spermatophyta</taxon>
        <taxon>Magnoliopsida</taxon>
        <taxon>eudicotyledons</taxon>
        <taxon>Gunneridae</taxon>
        <taxon>Pentapetalae</taxon>
        <taxon>asterids</taxon>
        <taxon>lamiids</taxon>
        <taxon>Solanales</taxon>
        <taxon>Convolvulaceae</taxon>
        <taxon>Cuscuteae</taxon>
        <taxon>Cuscuta</taxon>
        <taxon>Cuscuta subgen. Cuscuta</taxon>
    </lineage>
</organism>
<dbReference type="EMBL" id="CAMAPE010000005">
    <property type="protein sequence ID" value="CAH9067252.1"/>
    <property type="molecule type" value="Genomic_DNA"/>
</dbReference>
<reference evidence="1" key="1">
    <citation type="submission" date="2022-07" db="EMBL/GenBank/DDBJ databases">
        <authorList>
            <person name="Macas J."/>
            <person name="Novak P."/>
            <person name="Neumann P."/>
        </authorList>
    </citation>
    <scope>NUCLEOTIDE SEQUENCE</scope>
</reference>
<gene>
    <name evidence="1" type="ORF">CEURO_LOCUS2503</name>
</gene>
<comment type="caution">
    <text evidence="1">The sequence shown here is derived from an EMBL/GenBank/DDBJ whole genome shotgun (WGS) entry which is preliminary data.</text>
</comment>
<proteinExistence type="predicted"/>
<keyword evidence="2" id="KW-1185">Reference proteome</keyword>